<gene>
    <name evidence="9" type="ORF">NCGR_LOCUS47102</name>
</gene>
<dbReference type="InterPro" id="IPR032198">
    <property type="entry name" value="E2F_CC-MB"/>
</dbReference>
<dbReference type="SUPFAM" id="SSF46785">
    <property type="entry name" value="Winged helix' DNA-binding domain"/>
    <property type="match status" value="1"/>
</dbReference>
<keyword evidence="6" id="KW-0539">Nucleus</keyword>
<proteinExistence type="inferred from homology"/>
<dbReference type="InterPro" id="IPR037241">
    <property type="entry name" value="E2F-DP_heterodim"/>
</dbReference>
<evidence type="ECO:0000256" key="3">
    <source>
        <dbReference type="ARBA" id="ARBA00023125"/>
    </source>
</evidence>
<accession>A0A811R1H2</accession>
<dbReference type="InterPro" id="IPR003316">
    <property type="entry name" value="E2F_WHTH_DNA-bd_dom"/>
</dbReference>
<keyword evidence="2 6" id="KW-0805">Transcription regulation</keyword>
<comment type="caution">
    <text evidence="9">The sequence shown here is derived from an EMBL/GenBank/DDBJ whole genome shotgun (WGS) entry which is preliminary data.</text>
</comment>
<dbReference type="OrthoDB" id="1743261at2759"/>
<name>A0A811R1H2_9POAL</name>
<evidence type="ECO:0000313" key="9">
    <source>
        <dbReference type="EMBL" id="CAD6263797.1"/>
    </source>
</evidence>
<evidence type="ECO:0000256" key="4">
    <source>
        <dbReference type="ARBA" id="ARBA00023163"/>
    </source>
</evidence>
<dbReference type="InterPro" id="IPR015633">
    <property type="entry name" value="E2F"/>
</dbReference>
<evidence type="ECO:0000259" key="8">
    <source>
        <dbReference type="SMART" id="SM01372"/>
    </source>
</evidence>
<dbReference type="EMBL" id="CAJGYO010000012">
    <property type="protein sequence ID" value="CAD6263797.1"/>
    <property type="molecule type" value="Genomic_DNA"/>
</dbReference>
<keyword evidence="10" id="KW-1185">Reference proteome</keyword>
<dbReference type="InterPro" id="IPR036390">
    <property type="entry name" value="WH_DNA-bd_sf"/>
</dbReference>
<dbReference type="Pfam" id="PF16421">
    <property type="entry name" value="E2F_CC-MB"/>
    <property type="match status" value="1"/>
</dbReference>
<organism evidence="9 10">
    <name type="scientific">Miscanthus lutarioriparius</name>
    <dbReference type="NCBI Taxonomy" id="422564"/>
    <lineage>
        <taxon>Eukaryota</taxon>
        <taxon>Viridiplantae</taxon>
        <taxon>Streptophyta</taxon>
        <taxon>Embryophyta</taxon>
        <taxon>Tracheophyta</taxon>
        <taxon>Spermatophyta</taxon>
        <taxon>Magnoliopsida</taxon>
        <taxon>Liliopsida</taxon>
        <taxon>Poales</taxon>
        <taxon>Poaceae</taxon>
        <taxon>PACMAD clade</taxon>
        <taxon>Panicoideae</taxon>
        <taxon>Andropogonodae</taxon>
        <taxon>Andropogoneae</taxon>
        <taxon>Saccharinae</taxon>
        <taxon>Miscanthus</taxon>
    </lineage>
</organism>
<evidence type="ECO:0000256" key="5">
    <source>
        <dbReference type="ARBA" id="ARBA00023306"/>
    </source>
</evidence>
<dbReference type="GO" id="GO:0046983">
    <property type="term" value="F:protein dimerization activity"/>
    <property type="evidence" value="ECO:0007669"/>
    <property type="project" value="InterPro"/>
</dbReference>
<keyword evidence="5" id="KW-0131">Cell cycle</keyword>
<evidence type="ECO:0000256" key="2">
    <source>
        <dbReference type="ARBA" id="ARBA00023015"/>
    </source>
</evidence>
<keyword evidence="3 6" id="KW-0238">DNA-binding</keyword>
<dbReference type="Pfam" id="PF02319">
    <property type="entry name" value="WHD_E2F_TDP"/>
    <property type="match status" value="1"/>
</dbReference>
<evidence type="ECO:0000256" key="6">
    <source>
        <dbReference type="RuleBase" id="RU003796"/>
    </source>
</evidence>
<dbReference type="Proteomes" id="UP000604825">
    <property type="component" value="Unassembled WGS sequence"/>
</dbReference>
<protein>
    <recommendedName>
        <fullName evidence="8">E2F/DP family winged-helix DNA-binding domain-containing protein</fullName>
    </recommendedName>
</protein>
<feature type="domain" description="E2F/DP family winged-helix DNA-binding" evidence="8">
    <location>
        <begin position="86"/>
        <end position="177"/>
    </location>
</feature>
<dbReference type="AlphaFoldDB" id="A0A811R1H2"/>
<dbReference type="SUPFAM" id="SSF144074">
    <property type="entry name" value="E2F-DP heterodimerization region"/>
    <property type="match status" value="1"/>
</dbReference>
<sequence>MSEGARPAAARKIVKSLQRCARLSLERPPFGAALGDYHQFPRPSTSPAAAAATAATPGGRGEVFDEGIVVRMPLKRKAPYGECDTAESTGLSVASSGFIQGVGSPRMTPISGNTARKYKSKSEYTKAGPQTPTLNAGKYKFVDLVLVKKRRMYDITNVLEGIGLIEKKLKNRICWKGLDKLGPNLDDDLSVLKTDFENLNLQEQALDEHISKIREKLKGLTEDESNQGWLFLTEDDIKELPCFQNQTLFAIKAPHGSSLEVPNPDVMTGDSLQRRYRIVIRSTTGAIDLYLVSKTEEKMEGELDDAAAPAGHTNVAKHDSIKRPRTKRAWQMSREEEVVLKAQETQKTPDLNPPCHSEGVLRKINPSDVDSGADYLLFTDTDVSISDMWRTERILF</sequence>
<dbReference type="SMART" id="SM01372">
    <property type="entry name" value="E2F_TDP"/>
    <property type="match status" value="1"/>
</dbReference>
<evidence type="ECO:0000256" key="7">
    <source>
        <dbReference type="SAM" id="MobiDB-lite"/>
    </source>
</evidence>
<dbReference type="PANTHER" id="PTHR12081:SF82">
    <property type="entry name" value="E2F_DP FAMILY WINGED-HELIX DNA-BINDING DOMAIN-CONTAINING PROTEIN"/>
    <property type="match status" value="1"/>
</dbReference>
<comment type="similarity">
    <text evidence="1 6">Belongs to the E2F/DP family.</text>
</comment>
<dbReference type="GO" id="GO:0090575">
    <property type="term" value="C:RNA polymerase II transcription regulator complex"/>
    <property type="evidence" value="ECO:0007669"/>
    <property type="project" value="TreeGrafter"/>
</dbReference>
<dbReference type="GO" id="GO:0000981">
    <property type="term" value="F:DNA-binding transcription factor activity, RNA polymerase II-specific"/>
    <property type="evidence" value="ECO:0007669"/>
    <property type="project" value="TreeGrafter"/>
</dbReference>
<reference evidence="9" key="1">
    <citation type="submission" date="2020-10" db="EMBL/GenBank/DDBJ databases">
        <authorList>
            <person name="Han B."/>
            <person name="Lu T."/>
            <person name="Zhao Q."/>
            <person name="Huang X."/>
            <person name="Zhao Y."/>
        </authorList>
    </citation>
    <scope>NUCLEOTIDE SEQUENCE</scope>
</reference>
<comment type="subcellular location">
    <subcellularLocation>
        <location evidence="6">Nucleus</location>
    </subcellularLocation>
</comment>
<evidence type="ECO:0000313" key="10">
    <source>
        <dbReference type="Proteomes" id="UP000604825"/>
    </source>
</evidence>
<dbReference type="Gene3D" id="6.10.250.540">
    <property type="match status" value="1"/>
</dbReference>
<dbReference type="InterPro" id="IPR036388">
    <property type="entry name" value="WH-like_DNA-bd_sf"/>
</dbReference>
<dbReference type="GO" id="GO:0000978">
    <property type="term" value="F:RNA polymerase II cis-regulatory region sequence-specific DNA binding"/>
    <property type="evidence" value="ECO:0007669"/>
    <property type="project" value="InterPro"/>
</dbReference>
<keyword evidence="4 6" id="KW-0804">Transcription</keyword>
<dbReference type="Gene3D" id="1.10.10.10">
    <property type="entry name" value="Winged helix-like DNA-binding domain superfamily/Winged helix DNA-binding domain"/>
    <property type="match status" value="1"/>
</dbReference>
<feature type="region of interest" description="Disordered" evidence="7">
    <location>
        <begin position="105"/>
        <end position="130"/>
    </location>
</feature>
<dbReference type="PANTHER" id="PTHR12081">
    <property type="entry name" value="TRANSCRIPTION FACTOR E2F"/>
    <property type="match status" value="1"/>
</dbReference>
<dbReference type="CDD" id="cd14660">
    <property type="entry name" value="E2F_DD"/>
    <property type="match status" value="1"/>
</dbReference>
<evidence type="ECO:0000256" key="1">
    <source>
        <dbReference type="ARBA" id="ARBA00010940"/>
    </source>
</evidence>